<dbReference type="SUPFAM" id="SSF52833">
    <property type="entry name" value="Thioredoxin-like"/>
    <property type="match status" value="1"/>
</dbReference>
<evidence type="ECO:0000313" key="4">
    <source>
        <dbReference type="Proteomes" id="UP001345013"/>
    </source>
</evidence>
<sequence>MSSEGQIVLYDLPSKSPCKCWSLNPWKTRFLLNYKGLDYRTEWTEYPDVKPTLEKHVQPNKEGTAYTIPAVMLPDGTYMQDSRPIANEIEKRHPSPSVHLDSPVLAKLEEIMPQVLPALMGVFMAKVPKRLLNEASIPYWYETREKRVGMKLDDLEREKGGQSAWDDCKPHLDEVTAMLKEDSSGPYFMGKEVSYADFVWGGFLIFMQRIGTDLYQKTLETAGADAEVHSKLLLGLDQWSERSDR</sequence>
<dbReference type="Proteomes" id="UP001345013">
    <property type="component" value="Unassembled WGS sequence"/>
</dbReference>
<evidence type="ECO:0000313" key="3">
    <source>
        <dbReference type="EMBL" id="KAK5092552.1"/>
    </source>
</evidence>
<organism evidence="3 4">
    <name type="scientific">Lithohypha guttulata</name>
    <dbReference type="NCBI Taxonomy" id="1690604"/>
    <lineage>
        <taxon>Eukaryota</taxon>
        <taxon>Fungi</taxon>
        <taxon>Dikarya</taxon>
        <taxon>Ascomycota</taxon>
        <taxon>Pezizomycotina</taxon>
        <taxon>Eurotiomycetes</taxon>
        <taxon>Chaetothyriomycetidae</taxon>
        <taxon>Chaetothyriales</taxon>
        <taxon>Trichomeriaceae</taxon>
        <taxon>Lithohypha</taxon>
    </lineage>
</organism>
<dbReference type="InterPro" id="IPR036249">
    <property type="entry name" value="Thioredoxin-like_sf"/>
</dbReference>
<feature type="domain" description="Glutathione S-transferase UstS-like C-terminal" evidence="2">
    <location>
        <begin position="111"/>
        <end position="212"/>
    </location>
</feature>
<accession>A0ABR0KAE7</accession>
<evidence type="ECO:0008006" key="5">
    <source>
        <dbReference type="Google" id="ProtNLM"/>
    </source>
</evidence>
<dbReference type="InterPro" id="IPR036282">
    <property type="entry name" value="Glutathione-S-Trfase_C_sf"/>
</dbReference>
<dbReference type="CDD" id="cd03038">
    <property type="entry name" value="GST_N_etherase_LigE"/>
    <property type="match status" value="1"/>
</dbReference>
<dbReference type="Pfam" id="PF13409">
    <property type="entry name" value="GST_N_2"/>
    <property type="match status" value="1"/>
</dbReference>
<evidence type="ECO:0000259" key="2">
    <source>
        <dbReference type="Pfam" id="PF22041"/>
    </source>
</evidence>
<feature type="domain" description="GST N-terminal" evidence="1">
    <location>
        <begin position="21"/>
        <end position="91"/>
    </location>
</feature>
<dbReference type="Pfam" id="PF22041">
    <property type="entry name" value="GST_C_7"/>
    <property type="match status" value="1"/>
</dbReference>
<name>A0ABR0KAE7_9EURO</name>
<dbReference type="InterPro" id="IPR054416">
    <property type="entry name" value="GST_UstS-like_C"/>
</dbReference>
<comment type="caution">
    <text evidence="3">The sequence shown here is derived from an EMBL/GenBank/DDBJ whole genome shotgun (WGS) entry which is preliminary data.</text>
</comment>
<dbReference type="InterPro" id="IPR004045">
    <property type="entry name" value="Glutathione_S-Trfase_N"/>
</dbReference>
<dbReference type="Gene3D" id="3.40.30.10">
    <property type="entry name" value="Glutaredoxin"/>
    <property type="match status" value="1"/>
</dbReference>
<dbReference type="Gene3D" id="1.20.1050.10">
    <property type="match status" value="1"/>
</dbReference>
<keyword evidence="4" id="KW-1185">Reference proteome</keyword>
<dbReference type="EMBL" id="JAVRRG010000056">
    <property type="protein sequence ID" value="KAK5092552.1"/>
    <property type="molecule type" value="Genomic_DNA"/>
</dbReference>
<dbReference type="SUPFAM" id="SSF47616">
    <property type="entry name" value="GST C-terminal domain-like"/>
    <property type="match status" value="1"/>
</dbReference>
<gene>
    <name evidence="3" type="ORF">LTR24_005131</name>
</gene>
<reference evidence="3 4" key="1">
    <citation type="submission" date="2023-08" db="EMBL/GenBank/DDBJ databases">
        <title>Black Yeasts Isolated from many extreme environments.</title>
        <authorList>
            <person name="Coleine C."/>
            <person name="Stajich J.E."/>
            <person name="Selbmann L."/>
        </authorList>
    </citation>
    <scope>NUCLEOTIDE SEQUENCE [LARGE SCALE GENOMIC DNA]</scope>
    <source>
        <strain evidence="3 4">CCFEE 5885</strain>
    </source>
</reference>
<dbReference type="CDD" id="cd00299">
    <property type="entry name" value="GST_C_family"/>
    <property type="match status" value="1"/>
</dbReference>
<protein>
    <recommendedName>
        <fullName evidence="5">GST N-terminal domain-containing protein</fullName>
    </recommendedName>
</protein>
<evidence type="ECO:0000259" key="1">
    <source>
        <dbReference type="Pfam" id="PF13409"/>
    </source>
</evidence>
<proteinExistence type="predicted"/>